<feature type="transmembrane region" description="Helical" evidence="7">
    <location>
        <begin position="365"/>
        <end position="383"/>
    </location>
</feature>
<feature type="transmembrane region" description="Helical" evidence="7">
    <location>
        <begin position="196"/>
        <end position="221"/>
    </location>
</feature>
<feature type="transmembrane region" description="Helical" evidence="7">
    <location>
        <begin position="57"/>
        <end position="77"/>
    </location>
</feature>
<evidence type="ECO:0000256" key="6">
    <source>
        <dbReference type="ARBA" id="ARBA00023136"/>
    </source>
</evidence>
<feature type="transmembrane region" description="Helical" evidence="7">
    <location>
        <begin position="169"/>
        <end position="190"/>
    </location>
</feature>
<feature type="transmembrane region" description="Helical" evidence="7">
    <location>
        <begin position="107"/>
        <end position="134"/>
    </location>
</feature>
<evidence type="ECO:0008006" key="9">
    <source>
        <dbReference type="Google" id="ProtNLM"/>
    </source>
</evidence>
<evidence type="ECO:0000256" key="1">
    <source>
        <dbReference type="ARBA" id="ARBA00004651"/>
    </source>
</evidence>
<protein>
    <recommendedName>
        <fullName evidence="9">MFS transporter</fullName>
    </recommendedName>
</protein>
<reference evidence="8" key="1">
    <citation type="journal article" date="2012" name="PLoS ONE">
        <title>Gene sets for utilization of primary and secondary nutrition supplies in the distal gut of endangered iberian lynx.</title>
        <authorList>
            <person name="Alcaide M."/>
            <person name="Messina E."/>
            <person name="Richter M."/>
            <person name="Bargiela R."/>
            <person name="Peplies J."/>
            <person name="Huws S.A."/>
            <person name="Newbold C.J."/>
            <person name="Golyshin P.N."/>
            <person name="Simon M.A."/>
            <person name="Lopez G."/>
            <person name="Yakimov M.M."/>
            <person name="Ferrer M."/>
        </authorList>
    </citation>
    <scope>NUCLEOTIDE SEQUENCE</scope>
</reference>
<feature type="transmembrane region" description="Helical" evidence="7">
    <location>
        <begin position="233"/>
        <end position="252"/>
    </location>
</feature>
<accession>J9CCL7</accession>
<dbReference type="InterPro" id="IPR036259">
    <property type="entry name" value="MFS_trans_sf"/>
</dbReference>
<dbReference type="EMBL" id="AMCI01004635">
    <property type="protein sequence ID" value="EJW97685.1"/>
    <property type="molecule type" value="Genomic_DNA"/>
</dbReference>
<feature type="transmembrane region" description="Helical" evidence="7">
    <location>
        <begin position="20"/>
        <end position="37"/>
    </location>
</feature>
<dbReference type="AlphaFoldDB" id="J9CCL7"/>
<evidence type="ECO:0000313" key="8">
    <source>
        <dbReference type="EMBL" id="EJW97685.1"/>
    </source>
</evidence>
<keyword evidence="4 7" id="KW-0812">Transmembrane</keyword>
<name>J9CCL7_9ZZZZ</name>
<comment type="subcellular location">
    <subcellularLocation>
        <location evidence="1">Cell membrane</location>
        <topology evidence="1">Multi-pass membrane protein</topology>
    </subcellularLocation>
</comment>
<feature type="transmembrane region" description="Helical" evidence="7">
    <location>
        <begin position="522"/>
        <end position="539"/>
    </location>
</feature>
<proteinExistence type="predicted"/>
<organism evidence="8">
    <name type="scientific">gut metagenome</name>
    <dbReference type="NCBI Taxonomy" id="749906"/>
    <lineage>
        <taxon>unclassified sequences</taxon>
        <taxon>metagenomes</taxon>
        <taxon>organismal metagenomes</taxon>
    </lineage>
</organism>
<feature type="transmembrane region" description="Helical" evidence="7">
    <location>
        <begin position="398"/>
        <end position="416"/>
    </location>
</feature>
<dbReference type="PANTHER" id="PTHR42718">
    <property type="entry name" value="MAJOR FACILITATOR SUPERFAMILY MULTIDRUG TRANSPORTER MFSC"/>
    <property type="match status" value="1"/>
</dbReference>
<dbReference type="GO" id="GO:0005886">
    <property type="term" value="C:plasma membrane"/>
    <property type="evidence" value="ECO:0007669"/>
    <property type="project" value="UniProtKB-SubCell"/>
</dbReference>
<keyword evidence="6 7" id="KW-0472">Membrane</keyword>
<feature type="transmembrane region" description="Helical" evidence="7">
    <location>
        <begin position="338"/>
        <end position="358"/>
    </location>
</feature>
<keyword evidence="5 7" id="KW-1133">Transmembrane helix</keyword>
<evidence type="ECO:0000256" key="2">
    <source>
        <dbReference type="ARBA" id="ARBA00022448"/>
    </source>
</evidence>
<evidence type="ECO:0000256" key="7">
    <source>
        <dbReference type="SAM" id="Phobius"/>
    </source>
</evidence>
<dbReference type="PANTHER" id="PTHR42718:SF46">
    <property type="entry name" value="BLR6921 PROTEIN"/>
    <property type="match status" value="1"/>
</dbReference>
<dbReference type="SUPFAM" id="SSF103473">
    <property type="entry name" value="MFS general substrate transporter"/>
    <property type="match status" value="1"/>
</dbReference>
<evidence type="ECO:0000256" key="4">
    <source>
        <dbReference type="ARBA" id="ARBA00022692"/>
    </source>
</evidence>
<feature type="transmembrane region" description="Helical" evidence="7">
    <location>
        <begin position="304"/>
        <end position="326"/>
    </location>
</feature>
<keyword evidence="3" id="KW-1003">Cell membrane</keyword>
<feature type="transmembrane region" description="Helical" evidence="7">
    <location>
        <begin position="84"/>
        <end position="101"/>
    </location>
</feature>
<feature type="transmembrane region" description="Helical" evidence="7">
    <location>
        <begin position="264"/>
        <end position="283"/>
    </location>
</feature>
<gene>
    <name evidence="8" type="ORF">EVA_14209</name>
</gene>
<feature type="transmembrane region" description="Helical" evidence="7">
    <location>
        <begin position="428"/>
        <end position="448"/>
    </location>
</feature>
<evidence type="ECO:0000256" key="5">
    <source>
        <dbReference type="ARBA" id="ARBA00022989"/>
    </source>
</evidence>
<keyword evidence="2" id="KW-0813">Transport</keyword>
<comment type="caution">
    <text evidence="8">The sequence shown here is derived from an EMBL/GenBank/DDBJ whole genome shotgun (WGS) entry which is preliminary data.</text>
</comment>
<sequence>MVSYPKNYPFYDWVPKPVGIIILILLFIPILTIGGVYAVNSGEMMSGLGIQSEHIQFVNFVTSIGMAAFAPFFYRLVCIRREKMMCIAGFSIMYILSYICAETESVFLLGLCSLIMGFLRMVLMMANLFTLILYGFGIEATRNITPGMEPTTGEGWDALDKEKSVSQPAIYLFFMMLGQLGTSLTAWLAYEYEWQYVYYYMMATTLVSIFIIFITMPYHNYAGQRFPINFKKFGSVVLFCLPFICFIYVMVYGKVLDWYDDPSIVRATIIGILSFALFIYLQLQHQSPYFQLGVLKLRTVQMGICLFILLMILNSSSMFVNVFAGVGMKIDNWQNAVLGNWCVAGYFIGAVISMFLGSKGVHLKYLFGLGFVILGISALYMYFEVQSEGLYERMKYPVIIRATGMMIIYALTAVHANQRMPYKYLSSWIAIMLSVRMVVGPGIGLAIYTNVMQERTQHYITKYAENVDRMNPEANATYENTYRGMLYQGKSETEAANMAAMSTKGRIQVQATLSTIKEMSGWTFYGCMAAAAFVLLFPYRKRKIEADA</sequence>
<evidence type="ECO:0000256" key="3">
    <source>
        <dbReference type="ARBA" id="ARBA00022475"/>
    </source>
</evidence>